<dbReference type="PROSITE" id="PS51084">
    <property type="entry name" value="HIT_2"/>
    <property type="match status" value="1"/>
</dbReference>
<organism evidence="4 5">
    <name type="scientific">Thermoclostridium caenicola</name>
    <dbReference type="NCBI Taxonomy" id="659425"/>
    <lineage>
        <taxon>Bacteria</taxon>
        <taxon>Bacillati</taxon>
        <taxon>Bacillota</taxon>
        <taxon>Clostridia</taxon>
        <taxon>Eubacteriales</taxon>
        <taxon>Oscillospiraceae</taxon>
        <taxon>Thermoclostridium</taxon>
    </lineage>
</organism>
<keyword evidence="5" id="KW-1185">Reference proteome</keyword>
<protein>
    <submittedName>
        <fullName evidence="4">Diadenosine tetraphosphate (Ap4A) hydrolase</fullName>
    </submittedName>
</protein>
<dbReference type="PRINTS" id="PR00332">
    <property type="entry name" value="HISTRIAD"/>
</dbReference>
<dbReference type="InterPro" id="IPR036265">
    <property type="entry name" value="HIT-like_sf"/>
</dbReference>
<feature type="active site" description="Tele-AMP-histidine intermediate" evidence="1">
    <location>
        <position position="99"/>
    </location>
</feature>
<evidence type="ECO:0000259" key="3">
    <source>
        <dbReference type="PROSITE" id="PS51084"/>
    </source>
</evidence>
<feature type="domain" description="HIT" evidence="3">
    <location>
        <begin position="5"/>
        <end position="110"/>
    </location>
</feature>
<dbReference type="PANTHER" id="PTHR46648:SF1">
    <property type="entry name" value="ADENOSINE 5'-MONOPHOSPHORAMIDASE HNT1"/>
    <property type="match status" value="1"/>
</dbReference>
<dbReference type="Gene3D" id="3.30.428.10">
    <property type="entry name" value="HIT-like"/>
    <property type="match status" value="1"/>
</dbReference>
<dbReference type="EMBL" id="FQZP01000008">
    <property type="protein sequence ID" value="SHI73473.1"/>
    <property type="molecule type" value="Genomic_DNA"/>
</dbReference>
<accession>A0A1M6DK13</accession>
<dbReference type="InterPro" id="IPR001310">
    <property type="entry name" value="Histidine_triad_HIT"/>
</dbReference>
<dbReference type="PANTHER" id="PTHR46648">
    <property type="entry name" value="HIT FAMILY PROTEIN 1"/>
    <property type="match status" value="1"/>
</dbReference>
<dbReference type="AlphaFoldDB" id="A0A1M6DK13"/>
<dbReference type="Pfam" id="PF01230">
    <property type="entry name" value="HIT"/>
    <property type="match status" value="1"/>
</dbReference>
<keyword evidence="4" id="KW-0378">Hydrolase</keyword>
<dbReference type="Proteomes" id="UP000324781">
    <property type="component" value="Unassembled WGS sequence"/>
</dbReference>
<evidence type="ECO:0000313" key="5">
    <source>
        <dbReference type="Proteomes" id="UP000324781"/>
    </source>
</evidence>
<evidence type="ECO:0000256" key="1">
    <source>
        <dbReference type="PIRSR" id="PIRSR601310-1"/>
    </source>
</evidence>
<sequence length="135" mass="15243">MVSCIFCQIANGEADANIIYRDELVTCFLDYDPIHEGHVLIVPNRHYLDADEIPDETLAAIMLLAKRIVRILKERYSPEGYSIMQNGGLFNDVGHYHLHVFPRYKGDGFGWTFGEGKHKASPEVAKTLLCCNLTS</sequence>
<dbReference type="GO" id="GO:0016787">
    <property type="term" value="F:hydrolase activity"/>
    <property type="evidence" value="ECO:0007669"/>
    <property type="project" value="UniProtKB-KW"/>
</dbReference>
<evidence type="ECO:0000256" key="2">
    <source>
        <dbReference type="PROSITE-ProRule" id="PRU00464"/>
    </source>
</evidence>
<feature type="short sequence motif" description="Histidine triad motif" evidence="2">
    <location>
        <begin position="95"/>
        <end position="99"/>
    </location>
</feature>
<dbReference type="InterPro" id="IPR011146">
    <property type="entry name" value="HIT-like"/>
</dbReference>
<gene>
    <name evidence="4" type="ORF">SAMN05444373_10084</name>
</gene>
<dbReference type="SUPFAM" id="SSF54197">
    <property type="entry name" value="HIT-like"/>
    <property type="match status" value="1"/>
</dbReference>
<reference evidence="4 5" key="1">
    <citation type="submission" date="2016-11" db="EMBL/GenBank/DDBJ databases">
        <authorList>
            <person name="Varghese N."/>
            <person name="Submissions S."/>
        </authorList>
    </citation>
    <scope>NUCLEOTIDE SEQUENCE [LARGE SCALE GENOMIC DNA]</scope>
    <source>
        <strain evidence="4 5">DSM 19027</strain>
    </source>
</reference>
<proteinExistence type="predicted"/>
<dbReference type="GO" id="GO:0009117">
    <property type="term" value="P:nucleotide metabolic process"/>
    <property type="evidence" value="ECO:0007669"/>
    <property type="project" value="TreeGrafter"/>
</dbReference>
<dbReference type="RefSeq" id="WP_243133182.1">
    <property type="nucleotide sequence ID" value="NZ_FQZP01000008.1"/>
</dbReference>
<name>A0A1M6DK13_9FIRM</name>
<evidence type="ECO:0000313" key="4">
    <source>
        <dbReference type="EMBL" id="SHI73473.1"/>
    </source>
</evidence>